<evidence type="ECO:0008006" key="4">
    <source>
        <dbReference type="Google" id="ProtNLM"/>
    </source>
</evidence>
<dbReference type="Pfam" id="PF08578">
    <property type="entry name" value="DUF1765"/>
    <property type="match status" value="1"/>
</dbReference>
<dbReference type="EMBL" id="JAGPNK010000002">
    <property type="protein sequence ID" value="KAH7326625.1"/>
    <property type="molecule type" value="Genomic_DNA"/>
</dbReference>
<organism evidence="2 3">
    <name type="scientific">Stachybotrys elegans</name>
    <dbReference type="NCBI Taxonomy" id="80388"/>
    <lineage>
        <taxon>Eukaryota</taxon>
        <taxon>Fungi</taxon>
        <taxon>Dikarya</taxon>
        <taxon>Ascomycota</taxon>
        <taxon>Pezizomycotina</taxon>
        <taxon>Sordariomycetes</taxon>
        <taxon>Hypocreomycetidae</taxon>
        <taxon>Hypocreales</taxon>
        <taxon>Stachybotryaceae</taxon>
        <taxon>Stachybotrys</taxon>
    </lineage>
</organism>
<proteinExistence type="predicted"/>
<dbReference type="InterPro" id="IPR013887">
    <property type="entry name" value="UPF0592"/>
</dbReference>
<feature type="compositionally biased region" description="Polar residues" evidence="1">
    <location>
        <begin position="1062"/>
        <end position="1083"/>
    </location>
</feature>
<comment type="caution">
    <text evidence="2">The sequence shown here is derived from an EMBL/GenBank/DDBJ whole genome shotgun (WGS) entry which is preliminary data.</text>
</comment>
<feature type="compositionally biased region" description="Polar residues" evidence="1">
    <location>
        <begin position="918"/>
        <end position="927"/>
    </location>
</feature>
<dbReference type="PANTHER" id="PTHR37988">
    <property type="entry name" value="UPF0592 MEMBRANE PROTEIN C7D4.03C"/>
    <property type="match status" value="1"/>
</dbReference>
<feature type="compositionally biased region" description="Low complexity" evidence="1">
    <location>
        <begin position="275"/>
        <end position="288"/>
    </location>
</feature>
<feature type="compositionally biased region" description="Low complexity" evidence="1">
    <location>
        <begin position="224"/>
        <end position="241"/>
    </location>
</feature>
<name>A0A8K0WVF2_9HYPO</name>
<feature type="compositionally biased region" description="Basic and acidic residues" evidence="1">
    <location>
        <begin position="981"/>
        <end position="992"/>
    </location>
</feature>
<evidence type="ECO:0000313" key="2">
    <source>
        <dbReference type="EMBL" id="KAH7326625.1"/>
    </source>
</evidence>
<feature type="compositionally biased region" description="Polar residues" evidence="1">
    <location>
        <begin position="1"/>
        <end position="34"/>
    </location>
</feature>
<feature type="region of interest" description="Disordered" evidence="1">
    <location>
        <begin position="1130"/>
        <end position="1163"/>
    </location>
</feature>
<feature type="compositionally biased region" description="Low complexity" evidence="1">
    <location>
        <begin position="183"/>
        <end position="196"/>
    </location>
</feature>
<dbReference type="AlphaFoldDB" id="A0A8K0WVF2"/>
<accession>A0A8K0WVF2</accession>
<gene>
    <name evidence="2" type="ORF">B0I35DRAFT_139997</name>
</gene>
<protein>
    <recommendedName>
        <fullName evidence="4">DUF1765-domain-containing protein</fullName>
    </recommendedName>
</protein>
<reference evidence="2" key="1">
    <citation type="journal article" date="2021" name="Nat. Commun.">
        <title>Genetic determinants of endophytism in the Arabidopsis root mycobiome.</title>
        <authorList>
            <person name="Mesny F."/>
            <person name="Miyauchi S."/>
            <person name="Thiergart T."/>
            <person name="Pickel B."/>
            <person name="Atanasova L."/>
            <person name="Karlsson M."/>
            <person name="Huettel B."/>
            <person name="Barry K.W."/>
            <person name="Haridas S."/>
            <person name="Chen C."/>
            <person name="Bauer D."/>
            <person name="Andreopoulos W."/>
            <person name="Pangilinan J."/>
            <person name="LaButti K."/>
            <person name="Riley R."/>
            <person name="Lipzen A."/>
            <person name="Clum A."/>
            <person name="Drula E."/>
            <person name="Henrissat B."/>
            <person name="Kohler A."/>
            <person name="Grigoriev I.V."/>
            <person name="Martin F.M."/>
            <person name="Hacquard S."/>
        </authorList>
    </citation>
    <scope>NUCLEOTIDE SEQUENCE</scope>
    <source>
        <strain evidence="2">MPI-CAGE-CH-0235</strain>
    </source>
</reference>
<keyword evidence="3" id="KW-1185">Reference proteome</keyword>
<feature type="compositionally biased region" description="Polar residues" evidence="1">
    <location>
        <begin position="261"/>
        <end position="274"/>
    </location>
</feature>
<dbReference type="Proteomes" id="UP000813444">
    <property type="component" value="Unassembled WGS sequence"/>
</dbReference>
<feature type="region of interest" description="Disordered" evidence="1">
    <location>
        <begin position="918"/>
        <end position="941"/>
    </location>
</feature>
<feature type="region of interest" description="Disordered" evidence="1">
    <location>
        <begin position="183"/>
        <end position="242"/>
    </location>
</feature>
<dbReference type="OrthoDB" id="296767at2759"/>
<evidence type="ECO:0000256" key="1">
    <source>
        <dbReference type="SAM" id="MobiDB-lite"/>
    </source>
</evidence>
<feature type="region of interest" description="Disordered" evidence="1">
    <location>
        <begin position="1054"/>
        <end position="1090"/>
    </location>
</feature>
<sequence>MTGSVLTMASAVDTTTTSSYGRSHSASDLQSTAPSPGPDRHSSIQSGFDLPSFNDDFDLDISGLSSPRHLESPEKPAALVTTDVKTESPAKSQSPARPSRLSLVRPRKGSFIDRPVRSWLPGSGSRLQAAEAEVEAIPQRPTTSYGEDGREEPVLLLKADSKNVPRSTTVTDSLVHFAKRSWIPSRSPSPRGRSASVTGESSAPDAARTLTRRLSKSRKKPEPTTEQTPAKPTPEPTKATPRAFTRASNYLAKFRQSSASSLTKLQENSTESDQSCASSATSLAPPATNSIETATSQSVSLESNTATTDDSSGDMPNQGRDVLWSSFKTLEIEYRNFLAKPMPQRVQHIQQALLPFLRNTMIHESVKVLSPEDVDRRAVILNRWWNAVLDLFEDQAMSYSAEADRPVLLEAAMSLMMRPEWRQTTPLFLPLAQRSSQTLHARPASSHSSSSVGSGEADFLAESAEHNVRTMFVSGLMRQLAFAVDKLSLRHVPFSLVSFAAKSFAYAFFFAPGVADVLVRLWGLTPALIRRASDELGLPRKNTPQGENVAALFPPAVSSFKWTSPRAMWETIKIVPPMSMQVAQVPWMGPWISRWKGRDTDLFFNFYKDYHVLFEEFVPPNQSLKEKAAYPGFVLVQAQLLSTLDMTIHRQNPLDGVMGPSMLDAMHGADASALLPPPSIAPWKGKAENKLVVLLRDVLYDNSSDIARAKHTFAQAFMSMASAATRKIPQFNNTASYALCDFLEEALPIVTDFEDYSGSKGYIDWKFWVDVWSRILNSFHTMSEIRMFAFIYTIWDTLAADPSRKKAICANWLLSETTFETYFNHWCPMVRAYYHRLLCWRICRDDGGASEVDAQIFSLATTRLRLVWAHYLWLKEAAEMSGRAAPSSSPTLPTPNKKFVIIRQELNIPQPGLLADTTTYVRPSSSDKGTDHCDGSATPKGDKKRWSLLGKVFSLATNSSAEEDAPAPGVQRRPSWEDDFLNVRRETAEARSRQGPPPPPKLTKVTAPTADAFAASPVFEEPQFIFKFILAWQQTTAPSRNRVLVRPVLPGPAQTRLRLKNRSGTATPPSPSLKPNTEASSGSIDDDFVDTTRDATPLASAHGASQPSNDYFGEVMQGFEDSTLLFSKEKTSSESDSLGAPWTGIKLDSASPDRGSEATQPEKPVGMYSRNAVYTGRALAEWSGVVFEYNNFIERRRDEGVISLEEMEVPQLSAEGFRKLAG</sequence>
<feature type="region of interest" description="Disordered" evidence="1">
    <location>
        <begin position="959"/>
        <end position="1005"/>
    </location>
</feature>
<dbReference type="PANTHER" id="PTHR37988:SF1">
    <property type="entry name" value="UPF0592 MEMBRANE PROTEIN C7D4.03C"/>
    <property type="match status" value="1"/>
</dbReference>
<feature type="compositionally biased region" description="Basic residues" evidence="1">
    <location>
        <begin position="210"/>
        <end position="219"/>
    </location>
</feature>
<feature type="compositionally biased region" description="Basic and acidic residues" evidence="1">
    <location>
        <begin position="928"/>
        <end position="941"/>
    </location>
</feature>
<feature type="compositionally biased region" description="Polar residues" evidence="1">
    <location>
        <begin position="289"/>
        <end position="310"/>
    </location>
</feature>
<feature type="region of interest" description="Disordered" evidence="1">
    <location>
        <begin position="1"/>
        <end position="107"/>
    </location>
</feature>
<feature type="region of interest" description="Disordered" evidence="1">
    <location>
        <begin position="261"/>
        <end position="320"/>
    </location>
</feature>
<evidence type="ECO:0000313" key="3">
    <source>
        <dbReference type="Proteomes" id="UP000813444"/>
    </source>
</evidence>
<feature type="region of interest" description="Disordered" evidence="1">
    <location>
        <begin position="130"/>
        <end position="152"/>
    </location>
</feature>